<keyword evidence="11" id="KW-1133">Transmembrane helix</keyword>
<evidence type="ECO:0000256" key="2">
    <source>
        <dbReference type="ARBA" id="ARBA00004370"/>
    </source>
</evidence>
<dbReference type="SUPFAM" id="SSF47384">
    <property type="entry name" value="Homodimeric domain of signal transducing histidine kinase"/>
    <property type="match status" value="1"/>
</dbReference>
<dbReference type="InterPro" id="IPR001789">
    <property type="entry name" value="Sig_transdc_resp-reg_receiver"/>
</dbReference>
<keyword evidence="5 15" id="KW-0597">Phosphoprotein</keyword>
<dbReference type="SUPFAM" id="SSF52172">
    <property type="entry name" value="CheY-like"/>
    <property type="match status" value="1"/>
</dbReference>
<keyword evidence="20" id="KW-1185">Reference proteome</keyword>
<evidence type="ECO:0000256" key="1">
    <source>
        <dbReference type="ARBA" id="ARBA00000085"/>
    </source>
</evidence>
<comment type="subcellular location">
    <subcellularLocation>
        <location evidence="2">Membrane</location>
    </subcellularLocation>
</comment>
<dbReference type="InterPro" id="IPR005467">
    <property type="entry name" value="His_kinase_dom"/>
</dbReference>
<organism evidence="19 20">
    <name type="scientific">Cohnella ginsengisoli</name>
    <dbReference type="NCBI Taxonomy" id="425004"/>
    <lineage>
        <taxon>Bacteria</taxon>
        <taxon>Bacillati</taxon>
        <taxon>Bacillota</taxon>
        <taxon>Bacilli</taxon>
        <taxon>Bacillales</taxon>
        <taxon>Paenibacillaceae</taxon>
        <taxon>Cohnella</taxon>
    </lineage>
</organism>
<dbReference type="SMART" id="SM00387">
    <property type="entry name" value="HATPase_c"/>
    <property type="match status" value="1"/>
</dbReference>
<evidence type="ECO:0000256" key="10">
    <source>
        <dbReference type="ARBA" id="ARBA00022840"/>
    </source>
</evidence>
<keyword evidence="7" id="KW-0812">Transmembrane</keyword>
<dbReference type="CDD" id="cd00082">
    <property type="entry name" value="HisKA"/>
    <property type="match status" value="1"/>
</dbReference>
<evidence type="ECO:0000256" key="14">
    <source>
        <dbReference type="ARBA" id="ARBA00074306"/>
    </source>
</evidence>
<accession>A0A9X4KMT1</accession>
<dbReference type="PROSITE" id="PS50110">
    <property type="entry name" value="RESPONSE_REGULATORY"/>
    <property type="match status" value="1"/>
</dbReference>
<keyword evidence="12" id="KW-0902">Two-component regulatory system</keyword>
<evidence type="ECO:0000313" key="20">
    <source>
        <dbReference type="Proteomes" id="UP001153387"/>
    </source>
</evidence>
<keyword evidence="16" id="KW-0175">Coiled coil</keyword>
<dbReference type="InterPro" id="IPR003594">
    <property type="entry name" value="HATPase_dom"/>
</dbReference>
<dbReference type="InterPro" id="IPR003661">
    <property type="entry name" value="HisK_dim/P_dom"/>
</dbReference>
<dbReference type="InterPro" id="IPR036890">
    <property type="entry name" value="HATPase_C_sf"/>
</dbReference>
<feature type="coiled-coil region" evidence="16">
    <location>
        <begin position="129"/>
        <end position="187"/>
    </location>
</feature>
<evidence type="ECO:0000256" key="7">
    <source>
        <dbReference type="ARBA" id="ARBA00022692"/>
    </source>
</evidence>
<evidence type="ECO:0000259" key="18">
    <source>
        <dbReference type="PROSITE" id="PS50110"/>
    </source>
</evidence>
<dbReference type="GO" id="GO:0016020">
    <property type="term" value="C:membrane"/>
    <property type="evidence" value="ECO:0007669"/>
    <property type="project" value="UniProtKB-SubCell"/>
</dbReference>
<dbReference type="SMART" id="SM00388">
    <property type="entry name" value="HisKA"/>
    <property type="match status" value="1"/>
</dbReference>
<dbReference type="FunFam" id="3.30.565.10:FF:000010">
    <property type="entry name" value="Sensor histidine kinase RcsC"/>
    <property type="match status" value="1"/>
</dbReference>
<dbReference type="EC" id="2.7.13.3" evidence="4"/>
<keyword evidence="6" id="KW-0808">Transferase</keyword>
<dbReference type="InterPro" id="IPR011006">
    <property type="entry name" value="CheY-like_superfamily"/>
</dbReference>
<evidence type="ECO:0000256" key="3">
    <source>
        <dbReference type="ARBA" id="ARBA00006402"/>
    </source>
</evidence>
<dbReference type="EMBL" id="JAPDHZ010000008">
    <property type="protein sequence ID" value="MDG0794908.1"/>
    <property type="molecule type" value="Genomic_DNA"/>
</dbReference>
<evidence type="ECO:0000256" key="11">
    <source>
        <dbReference type="ARBA" id="ARBA00022989"/>
    </source>
</evidence>
<protein>
    <recommendedName>
        <fullName evidence="14">Circadian input-output histidine kinase CikA</fullName>
        <ecNumber evidence="4">2.7.13.3</ecNumber>
    </recommendedName>
</protein>
<keyword evidence="10 19" id="KW-0067">ATP-binding</keyword>
<dbReference type="Pfam" id="PF02518">
    <property type="entry name" value="HATPase_c"/>
    <property type="match status" value="1"/>
</dbReference>
<feature type="domain" description="Histidine kinase" evidence="17">
    <location>
        <begin position="194"/>
        <end position="415"/>
    </location>
</feature>
<feature type="domain" description="Response regulatory" evidence="18">
    <location>
        <begin position="6"/>
        <end position="123"/>
    </location>
</feature>
<dbReference type="Gene3D" id="1.10.287.130">
    <property type="match status" value="1"/>
</dbReference>
<evidence type="ECO:0000256" key="6">
    <source>
        <dbReference type="ARBA" id="ARBA00022679"/>
    </source>
</evidence>
<dbReference type="PANTHER" id="PTHR45339:SF1">
    <property type="entry name" value="HYBRID SIGNAL TRANSDUCTION HISTIDINE KINASE J"/>
    <property type="match status" value="1"/>
</dbReference>
<dbReference type="Gene3D" id="3.30.565.10">
    <property type="entry name" value="Histidine kinase-like ATPase, C-terminal domain"/>
    <property type="match status" value="1"/>
</dbReference>
<keyword evidence="13" id="KW-0472">Membrane</keyword>
<name>A0A9X4KMT1_9BACL</name>
<evidence type="ECO:0000313" key="19">
    <source>
        <dbReference type="EMBL" id="MDG0794908.1"/>
    </source>
</evidence>
<evidence type="ECO:0000256" key="9">
    <source>
        <dbReference type="ARBA" id="ARBA00022777"/>
    </source>
</evidence>
<dbReference type="GO" id="GO:0000155">
    <property type="term" value="F:phosphorelay sensor kinase activity"/>
    <property type="evidence" value="ECO:0007669"/>
    <property type="project" value="InterPro"/>
</dbReference>
<dbReference type="AlphaFoldDB" id="A0A9X4KMT1"/>
<evidence type="ECO:0000256" key="15">
    <source>
        <dbReference type="PROSITE-ProRule" id="PRU00169"/>
    </source>
</evidence>
<feature type="modified residue" description="4-aspartylphosphate" evidence="15">
    <location>
        <position position="55"/>
    </location>
</feature>
<evidence type="ECO:0000256" key="13">
    <source>
        <dbReference type="ARBA" id="ARBA00023136"/>
    </source>
</evidence>
<evidence type="ECO:0000256" key="8">
    <source>
        <dbReference type="ARBA" id="ARBA00022741"/>
    </source>
</evidence>
<dbReference type="RefSeq" id="WP_277568626.1">
    <property type="nucleotide sequence ID" value="NZ_JAPDHZ010000008.1"/>
</dbReference>
<dbReference type="PANTHER" id="PTHR45339">
    <property type="entry name" value="HYBRID SIGNAL TRANSDUCTION HISTIDINE KINASE J"/>
    <property type="match status" value="1"/>
</dbReference>
<evidence type="ECO:0000259" key="17">
    <source>
        <dbReference type="PROSITE" id="PS50109"/>
    </source>
</evidence>
<dbReference type="SUPFAM" id="SSF55874">
    <property type="entry name" value="ATPase domain of HSP90 chaperone/DNA topoisomerase II/histidine kinase"/>
    <property type="match status" value="1"/>
</dbReference>
<dbReference type="SMART" id="SM00448">
    <property type="entry name" value="REC"/>
    <property type="match status" value="1"/>
</dbReference>
<proteinExistence type="inferred from homology"/>
<dbReference type="Pfam" id="PF00512">
    <property type="entry name" value="HisKA"/>
    <property type="match status" value="1"/>
</dbReference>
<comment type="caution">
    <text evidence="19">The sequence shown here is derived from an EMBL/GenBank/DDBJ whole genome shotgun (WGS) entry which is preliminary data.</text>
</comment>
<evidence type="ECO:0000256" key="12">
    <source>
        <dbReference type="ARBA" id="ARBA00023012"/>
    </source>
</evidence>
<dbReference type="FunFam" id="1.10.287.130:FF:000004">
    <property type="entry name" value="Ethylene receptor 1"/>
    <property type="match status" value="1"/>
</dbReference>
<dbReference type="InterPro" id="IPR004358">
    <property type="entry name" value="Sig_transdc_His_kin-like_C"/>
</dbReference>
<sequence length="443" mass="49083">MGPDVHILLVDDRPDEFLSAQAILADSPYTLVSASSGAEALKCLLKNDFALIIMDVLMPDMDGFETARRIKTRKKSQDIPIIFLTSLTSELDNYMQAYSSGAIDFMTKPVHPEVLKRKIDGFVRLYLTRLDLERQTKELAAKTQELEAKTKELEAKTSELESQARQMEEANRELTQMKETAETASRIKSGFLATMSHELRTPLNGIIAMSELLMESELPPEDRDMVDIIRTSGNALLSIISHILDFSKIESGKMDLELTPFNLANCMKETADLFIALLREKGLALTMEIDPDIPSLLLGDPNRLRQVLNNLIGNAVKFTGRGGVRVDARLLRRQGEELELEFTVKDTGEGIPEGQYHRLFQPFSQLEGTLGGKTGGTGLGLSICKTLVELMGGRIYAKKEVDLGAAFVFTIKTIAVEGGSGRSADRAPLTKSPARRKMILSRF</sequence>
<reference evidence="19 20" key="1">
    <citation type="submission" date="2022-10" db="EMBL/GenBank/DDBJ databases">
        <title>Comparative genomic analysis of Cohnella hashimotonis sp. nov., isolated from the International Space Station.</title>
        <authorList>
            <person name="Simpson A."/>
            <person name="Venkateswaran K."/>
        </authorList>
    </citation>
    <scope>NUCLEOTIDE SEQUENCE [LARGE SCALE GENOMIC DNA]</scope>
    <source>
        <strain evidence="19 20">DSM 18997</strain>
    </source>
</reference>
<dbReference type="GO" id="GO:0005524">
    <property type="term" value="F:ATP binding"/>
    <property type="evidence" value="ECO:0007669"/>
    <property type="project" value="UniProtKB-KW"/>
</dbReference>
<dbReference type="Pfam" id="PF00072">
    <property type="entry name" value="Response_reg"/>
    <property type="match status" value="1"/>
</dbReference>
<evidence type="ECO:0000256" key="4">
    <source>
        <dbReference type="ARBA" id="ARBA00012438"/>
    </source>
</evidence>
<dbReference type="InterPro" id="IPR036097">
    <property type="entry name" value="HisK_dim/P_sf"/>
</dbReference>
<dbReference type="Gene3D" id="3.40.50.2300">
    <property type="match status" value="1"/>
</dbReference>
<dbReference type="PRINTS" id="PR00344">
    <property type="entry name" value="BCTRLSENSOR"/>
</dbReference>
<gene>
    <name evidence="19" type="ORF">OMP38_31825</name>
</gene>
<keyword evidence="9" id="KW-0418">Kinase</keyword>
<dbReference type="PROSITE" id="PS50109">
    <property type="entry name" value="HIS_KIN"/>
    <property type="match status" value="1"/>
</dbReference>
<evidence type="ECO:0000256" key="16">
    <source>
        <dbReference type="SAM" id="Coils"/>
    </source>
</evidence>
<evidence type="ECO:0000256" key="5">
    <source>
        <dbReference type="ARBA" id="ARBA00022553"/>
    </source>
</evidence>
<comment type="similarity">
    <text evidence="3">In the N-terminal section; belongs to the phytochrome family.</text>
</comment>
<comment type="catalytic activity">
    <reaction evidence="1">
        <text>ATP + protein L-histidine = ADP + protein N-phospho-L-histidine.</text>
        <dbReference type="EC" id="2.7.13.3"/>
    </reaction>
</comment>
<keyword evidence="8" id="KW-0547">Nucleotide-binding</keyword>
<dbReference type="Proteomes" id="UP001153387">
    <property type="component" value="Unassembled WGS sequence"/>
</dbReference>